<accession>A0A6S6WV46</accession>
<feature type="region of interest" description="Disordered" evidence="2">
    <location>
        <begin position="545"/>
        <end position="564"/>
    </location>
</feature>
<reference evidence="5 6" key="1">
    <citation type="submission" date="2020-02" db="EMBL/GenBank/DDBJ databases">
        <authorList>
            <person name="Rodrigo-Torres L."/>
            <person name="Arahal R. D."/>
            <person name="Lucena T."/>
        </authorList>
    </citation>
    <scope>NUCLEOTIDE SEQUENCE [LARGE SCALE GENOMIC DNA]</scope>
    <source>
        <strain evidence="5 6">CECT 9734</strain>
    </source>
</reference>
<dbReference type="PANTHER" id="PTHR11203:SF37">
    <property type="entry name" value="INTEGRATOR COMPLEX SUBUNIT 11"/>
    <property type="match status" value="1"/>
</dbReference>
<evidence type="ECO:0000313" key="6">
    <source>
        <dbReference type="Proteomes" id="UP000481517"/>
    </source>
</evidence>
<dbReference type="EMBL" id="CADCXY010000003">
    <property type="protein sequence ID" value="CAB0151255.1"/>
    <property type="molecule type" value="Genomic_DNA"/>
</dbReference>
<evidence type="ECO:0000259" key="4">
    <source>
        <dbReference type="SMART" id="SM01027"/>
    </source>
</evidence>
<feature type="compositionally biased region" description="Gly residues" evidence="2">
    <location>
        <begin position="8"/>
        <end position="41"/>
    </location>
</feature>
<dbReference type="SUPFAM" id="SSF56281">
    <property type="entry name" value="Metallo-hydrolase/oxidoreductase"/>
    <property type="match status" value="1"/>
</dbReference>
<gene>
    <name evidence="5" type="ORF">PSI9734_01667</name>
</gene>
<dbReference type="InterPro" id="IPR011108">
    <property type="entry name" value="RMMBL"/>
</dbReference>
<dbReference type="InterPro" id="IPR001279">
    <property type="entry name" value="Metallo-B-lactamas"/>
</dbReference>
<dbReference type="SMART" id="SM00849">
    <property type="entry name" value="Lactamase_B"/>
    <property type="match status" value="1"/>
</dbReference>
<proteinExistence type="predicted"/>
<dbReference type="Pfam" id="PF07521">
    <property type="entry name" value="RMMBL"/>
    <property type="match status" value="1"/>
</dbReference>
<dbReference type="Pfam" id="PF10996">
    <property type="entry name" value="Beta-Casp"/>
    <property type="match status" value="1"/>
</dbReference>
<dbReference type="InterPro" id="IPR036866">
    <property type="entry name" value="RibonucZ/Hydroxyglut_hydro"/>
</dbReference>
<dbReference type="InterPro" id="IPR022712">
    <property type="entry name" value="Beta_Casp"/>
</dbReference>
<evidence type="ECO:0000313" key="5">
    <source>
        <dbReference type="EMBL" id="CAB0151255.1"/>
    </source>
</evidence>
<keyword evidence="6" id="KW-1185">Reference proteome</keyword>
<dbReference type="InterPro" id="IPR050698">
    <property type="entry name" value="MBL"/>
</dbReference>
<evidence type="ECO:0000256" key="1">
    <source>
        <dbReference type="ARBA" id="ARBA00022801"/>
    </source>
</evidence>
<feature type="domain" description="Metallo-beta-lactamase" evidence="3">
    <location>
        <begin position="60"/>
        <end position="340"/>
    </location>
</feature>
<dbReference type="GO" id="GO:0004521">
    <property type="term" value="F:RNA endonuclease activity"/>
    <property type="evidence" value="ECO:0007669"/>
    <property type="project" value="TreeGrafter"/>
</dbReference>
<dbReference type="CDD" id="cd16295">
    <property type="entry name" value="TTHA0252-CPSF-like_MBL-fold"/>
    <property type="match status" value="1"/>
</dbReference>
<dbReference type="Pfam" id="PF00753">
    <property type="entry name" value="Lactamase_B"/>
    <property type="match status" value="1"/>
</dbReference>
<keyword evidence="1 5" id="KW-0378">Hydrolase</keyword>
<dbReference type="Gene3D" id="3.40.50.10890">
    <property type="match status" value="1"/>
</dbReference>
<dbReference type="PANTHER" id="PTHR11203">
    <property type="entry name" value="CLEAVAGE AND POLYADENYLATION SPECIFICITY FACTOR FAMILY MEMBER"/>
    <property type="match status" value="1"/>
</dbReference>
<dbReference type="Proteomes" id="UP000481517">
    <property type="component" value="Unassembled WGS sequence"/>
</dbReference>
<name>A0A6S6WV46_9GAMM</name>
<protein>
    <submittedName>
        <fullName evidence="5">Ribonuclease</fullName>
        <ecNumber evidence="5">3.1.-.-</ecNumber>
    </submittedName>
</protein>
<dbReference type="AlphaFoldDB" id="A0A6S6WV46"/>
<dbReference type="GO" id="GO:0016787">
    <property type="term" value="F:hydrolase activity"/>
    <property type="evidence" value="ECO:0007669"/>
    <property type="project" value="UniProtKB-KW"/>
</dbReference>
<dbReference type="EC" id="3.1.-.-" evidence="5"/>
<dbReference type="SMART" id="SM01027">
    <property type="entry name" value="Beta-Casp"/>
    <property type="match status" value="1"/>
</dbReference>
<evidence type="ECO:0000256" key="2">
    <source>
        <dbReference type="SAM" id="MobiDB-lite"/>
    </source>
</evidence>
<sequence length="564" mass="59608">MGASGSDGVVGGGSLGSGSGSGGGSGLGSGGSGLGSGGSGLGASDSPPRVIHHGAFAGVTGSCHELFLGPHASLLIDCGLFQGAETSGQGADSNDPAIDFPLDNVHGLVITHTHIDHVGRVPYLLMAGFNGPIYCTSATAHLLPLVIEDALKIGLTRDRKLISAVLKRLHSLLVPMEYDEWRWVAAGSGSSAGSEAGSGSGSGSAADSGSSAGSAALNGVRLRLRQAGHILGSAYAEFEWNTITDAVSSEPSETHSVSPMPSVELFNLPEAYRVVFSGDLGCRNTPLLPDPQPLERADLLFLESTYGDRLHESRDDRTDRLRAIIERCVRDRGAVLIPAFSIGRTQELLYEIEDIIASNHGFWPKITVILDSPMAAKFTALYRKLSKLWDQEALQRRADGRNPLDFSRLHTVDSHADHEHIVNHLRSSGDPCIVIAASGMCAGGRMVNYLKALLPDPRTDVIFVGYQAAGTPGRDIQQYGPDGGYVDLDHQRINIRAGIHTIGGYSAHADQRELVAFVESANPPVTEVRLIHGDHHARHTLTQTLRGGSPYNVKTFSPEGAAPP</sequence>
<dbReference type="Gene3D" id="3.60.15.10">
    <property type="entry name" value="Ribonuclease Z/Hydroxyacylglutathione hydrolase-like"/>
    <property type="match status" value="1"/>
</dbReference>
<evidence type="ECO:0000259" key="3">
    <source>
        <dbReference type="SMART" id="SM00849"/>
    </source>
</evidence>
<feature type="domain" description="Beta-Casp" evidence="4">
    <location>
        <begin position="345"/>
        <end position="476"/>
    </location>
</feature>
<feature type="region of interest" description="Disordered" evidence="2">
    <location>
        <begin position="1"/>
        <end position="44"/>
    </location>
</feature>
<organism evidence="5 6">
    <name type="scientific">Pseudidiomarina piscicola</name>
    <dbReference type="NCBI Taxonomy" id="2614830"/>
    <lineage>
        <taxon>Bacteria</taxon>
        <taxon>Pseudomonadati</taxon>
        <taxon>Pseudomonadota</taxon>
        <taxon>Gammaproteobacteria</taxon>
        <taxon>Alteromonadales</taxon>
        <taxon>Idiomarinaceae</taxon>
        <taxon>Pseudidiomarina</taxon>
    </lineage>
</organism>